<dbReference type="AlphaFoldDB" id="A0A8J8CA09"/>
<evidence type="ECO:0000313" key="3">
    <source>
        <dbReference type="Proteomes" id="UP000716004"/>
    </source>
</evidence>
<dbReference type="NCBIfam" id="NF038101">
    <property type="entry name" value="Trm112_arch"/>
    <property type="match status" value="1"/>
</dbReference>
<dbReference type="Pfam" id="PF03966">
    <property type="entry name" value="Trm112p"/>
    <property type="match status" value="1"/>
</dbReference>
<comment type="caution">
    <text evidence="1">The sequence shown here is derived from an EMBL/GenBank/DDBJ whole genome shotgun (WGS) entry which is preliminary data.</text>
</comment>
<evidence type="ECO:0000313" key="1">
    <source>
        <dbReference type="EMBL" id="MBX8630973.1"/>
    </source>
</evidence>
<name>A0A8J8CA09_9ARCH</name>
<evidence type="ECO:0000313" key="2">
    <source>
        <dbReference type="EMBL" id="MBX8643187.1"/>
    </source>
</evidence>
<dbReference type="Proteomes" id="UP000750197">
    <property type="component" value="Unassembled WGS sequence"/>
</dbReference>
<reference evidence="1" key="1">
    <citation type="submission" date="2021-04" db="EMBL/GenBank/DDBJ databases">
        <title>Genomic insights into ecological role and evolution of a novel Thermoplasmata order Candidatus Sysuiplasmatales.</title>
        <authorList>
            <person name="Yuan Y."/>
        </authorList>
    </citation>
    <scope>NUCLEOTIDE SEQUENCE</scope>
    <source>
        <strain evidence="2">TUT19-bin139</strain>
        <strain evidence="1">YP2-bin.285</strain>
    </source>
</reference>
<dbReference type="EMBL" id="JAHEAC010000001">
    <property type="protein sequence ID" value="MBX8643187.1"/>
    <property type="molecule type" value="Genomic_DNA"/>
</dbReference>
<dbReference type="Proteomes" id="UP000716004">
    <property type="component" value="Unassembled WGS sequence"/>
</dbReference>
<gene>
    <name evidence="1" type="ORF">J9259_00385</name>
    <name evidence="2" type="ORF">KIY12_00415</name>
</gene>
<dbReference type="EMBL" id="JAGVSJ010000001">
    <property type="protein sequence ID" value="MBX8630973.1"/>
    <property type="molecule type" value="Genomic_DNA"/>
</dbReference>
<dbReference type="SUPFAM" id="SSF158997">
    <property type="entry name" value="Trm112p-like"/>
    <property type="match status" value="1"/>
</dbReference>
<dbReference type="Gene3D" id="2.20.25.10">
    <property type="match status" value="1"/>
</dbReference>
<dbReference type="InterPro" id="IPR005651">
    <property type="entry name" value="Trm112-like"/>
</dbReference>
<proteinExistence type="predicted"/>
<organism evidence="1 3">
    <name type="scientific">Candidatus Sysuiplasma superficiale</name>
    <dbReference type="NCBI Taxonomy" id="2823368"/>
    <lineage>
        <taxon>Archaea</taxon>
        <taxon>Methanobacteriati</taxon>
        <taxon>Thermoplasmatota</taxon>
        <taxon>Thermoplasmata</taxon>
        <taxon>Candidatus Sysuiplasmatales</taxon>
        <taxon>Candidatus Sysuiplasmataceae</taxon>
        <taxon>Candidatus Sysuiplasma</taxon>
    </lineage>
</organism>
<accession>A0A8J8CA09</accession>
<protein>
    <submittedName>
        <fullName evidence="1">Methytransferase partner Trm112</fullName>
    </submittedName>
</protein>
<sequence length="60" mass="6794">MKPKLMDILACPVCKHHPLELTVDRREGEEIVSGTIRCTKCGNTYPVEDSIPNMLPPEMR</sequence>